<dbReference type="EMBL" id="JAUJYO010000015">
    <property type="protein sequence ID" value="KAK1297481.1"/>
    <property type="molecule type" value="Genomic_DNA"/>
</dbReference>
<name>A0AAV9D972_ACOCL</name>
<dbReference type="AlphaFoldDB" id="A0AAV9D972"/>
<reference evidence="1" key="2">
    <citation type="submission" date="2023-06" db="EMBL/GenBank/DDBJ databases">
        <authorList>
            <person name="Ma L."/>
            <person name="Liu K.-W."/>
            <person name="Li Z."/>
            <person name="Hsiao Y.-Y."/>
            <person name="Qi Y."/>
            <person name="Fu T."/>
            <person name="Tang G."/>
            <person name="Zhang D."/>
            <person name="Sun W.-H."/>
            <person name="Liu D.-K."/>
            <person name="Li Y."/>
            <person name="Chen G.-Z."/>
            <person name="Liu X.-D."/>
            <person name="Liao X.-Y."/>
            <person name="Jiang Y.-T."/>
            <person name="Yu X."/>
            <person name="Hao Y."/>
            <person name="Huang J."/>
            <person name="Zhao X.-W."/>
            <person name="Ke S."/>
            <person name="Chen Y.-Y."/>
            <person name="Wu W.-L."/>
            <person name="Hsu J.-L."/>
            <person name="Lin Y.-F."/>
            <person name="Huang M.-D."/>
            <person name="Li C.-Y."/>
            <person name="Huang L."/>
            <person name="Wang Z.-W."/>
            <person name="Zhao X."/>
            <person name="Zhong W.-Y."/>
            <person name="Peng D.-H."/>
            <person name="Ahmad S."/>
            <person name="Lan S."/>
            <person name="Zhang J.-S."/>
            <person name="Tsai W.-C."/>
            <person name="Van De Peer Y."/>
            <person name="Liu Z.-J."/>
        </authorList>
    </citation>
    <scope>NUCLEOTIDE SEQUENCE</scope>
    <source>
        <strain evidence="1">CP</strain>
        <tissue evidence="1">Leaves</tissue>
    </source>
</reference>
<accession>A0AAV9D972</accession>
<organism evidence="1 2">
    <name type="scientific">Acorus calamus</name>
    <name type="common">Sweet flag</name>
    <dbReference type="NCBI Taxonomy" id="4465"/>
    <lineage>
        <taxon>Eukaryota</taxon>
        <taxon>Viridiplantae</taxon>
        <taxon>Streptophyta</taxon>
        <taxon>Embryophyta</taxon>
        <taxon>Tracheophyta</taxon>
        <taxon>Spermatophyta</taxon>
        <taxon>Magnoliopsida</taxon>
        <taxon>Liliopsida</taxon>
        <taxon>Acoraceae</taxon>
        <taxon>Acorus</taxon>
    </lineage>
</organism>
<sequence>MKKKEGNKTRYHKKKSSRSFGPALIVVSLSKAAYVGVRIRDEIRSDAQRHESRNLEKG</sequence>
<gene>
    <name evidence="1" type="ORF">QJS10_CPB15g00730</name>
</gene>
<comment type="caution">
    <text evidence="1">The sequence shown here is derived from an EMBL/GenBank/DDBJ whole genome shotgun (WGS) entry which is preliminary data.</text>
</comment>
<protein>
    <submittedName>
        <fullName evidence="1">Uncharacterized protein</fullName>
    </submittedName>
</protein>
<evidence type="ECO:0000313" key="1">
    <source>
        <dbReference type="EMBL" id="KAK1297481.1"/>
    </source>
</evidence>
<dbReference type="Proteomes" id="UP001180020">
    <property type="component" value="Unassembled WGS sequence"/>
</dbReference>
<evidence type="ECO:0000313" key="2">
    <source>
        <dbReference type="Proteomes" id="UP001180020"/>
    </source>
</evidence>
<keyword evidence="2" id="KW-1185">Reference proteome</keyword>
<proteinExistence type="predicted"/>
<reference evidence="1" key="1">
    <citation type="journal article" date="2023" name="Nat. Commun.">
        <title>Diploid and tetraploid genomes of Acorus and the evolution of monocots.</title>
        <authorList>
            <person name="Ma L."/>
            <person name="Liu K.W."/>
            <person name="Li Z."/>
            <person name="Hsiao Y.Y."/>
            <person name="Qi Y."/>
            <person name="Fu T."/>
            <person name="Tang G.D."/>
            <person name="Zhang D."/>
            <person name="Sun W.H."/>
            <person name="Liu D.K."/>
            <person name="Li Y."/>
            <person name="Chen G.Z."/>
            <person name="Liu X.D."/>
            <person name="Liao X.Y."/>
            <person name="Jiang Y.T."/>
            <person name="Yu X."/>
            <person name="Hao Y."/>
            <person name="Huang J."/>
            <person name="Zhao X.W."/>
            <person name="Ke S."/>
            <person name="Chen Y.Y."/>
            <person name="Wu W.L."/>
            <person name="Hsu J.L."/>
            <person name="Lin Y.F."/>
            <person name="Huang M.D."/>
            <person name="Li C.Y."/>
            <person name="Huang L."/>
            <person name="Wang Z.W."/>
            <person name="Zhao X."/>
            <person name="Zhong W.Y."/>
            <person name="Peng D.H."/>
            <person name="Ahmad S."/>
            <person name="Lan S."/>
            <person name="Zhang J.S."/>
            <person name="Tsai W.C."/>
            <person name="Van de Peer Y."/>
            <person name="Liu Z.J."/>
        </authorList>
    </citation>
    <scope>NUCLEOTIDE SEQUENCE</scope>
    <source>
        <strain evidence="1">CP</strain>
    </source>
</reference>